<dbReference type="EMBL" id="JAWDGP010007375">
    <property type="protein sequence ID" value="KAK3722344.1"/>
    <property type="molecule type" value="Genomic_DNA"/>
</dbReference>
<proteinExistence type="predicted"/>
<organism evidence="1 2">
    <name type="scientific">Elysia crispata</name>
    <name type="common">lettuce slug</name>
    <dbReference type="NCBI Taxonomy" id="231223"/>
    <lineage>
        <taxon>Eukaryota</taxon>
        <taxon>Metazoa</taxon>
        <taxon>Spiralia</taxon>
        <taxon>Lophotrochozoa</taxon>
        <taxon>Mollusca</taxon>
        <taxon>Gastropoda</taxon>
        <taxon>Heterobranchia</taxon>
        <taxon>Euthyneura</taxon>
        <taxon>Panpulmonata</taxon>
        <taxon>Sacoglossa</taxon>
        <taxon>Placobranchoidea</taxon>
        <taxon>Plakobranchidae</taxon>
        <taxon>Elysia</taxon>
    </lineage>
</organism>
<reference evidence="1" key="1">
    <citation type="journal article" date="2023" name="G3 (Bethesda)">
        <title>A reference genome for the long-term kleptoplast-retaining sea slug Elysia crispata morphotype clarki.</title>
        <authorList>
            <person name="Eastman K.E."/>
            <person name="Pendleton A.L."/>
            <person name="Shaikh M.A."/>
            <person name="Suttiyut T."/>
            <person name="Ogas R."/>
            <person name="Tomko P."/>
            <person name="Gavelis G."/>
            <person name="Widhalm J.R."/>
            <person name="Wisecaver J.H."/>
        </authorList>
    </citation>
    <scope>NUCLEOTIDE SEQUENCE</scope>
    <source>
        <strain evidence="1">ECLA1</strain>
    </source>
</reference>
<evidence type="ECO:0000313" key="2">
    <source>
        <dbReference type="Proteomes" id="UP001283361"/>
    </source>
</evidence>
<comment type="caution">
    <text evidence="1">The sequence shown here is derived from an EMBL/GenBank/DDBJ whole genome shotgun (WGS) entry which is preliminary data.</text>
</comment>
<dbReference type="AlphaFoldDB" id="A0AAE0XXF2"/>
<accession>A0AAE0XXF2</accession>
<name>A0AAE0XXF2_9GAST</name>
<dbReference type="Proteomes" id="UP001283361">
    <property type="component" value="Unassembled WGS sequence"/>
</dbReference>
<sequence length="85" mass="9560">MLPSFWGDNYAVMQLSRFIGEFPSLVLSLLSVLAQDPWVTRASFDHEYRAAISRPRDNDLALHSSDHMSGHLSSCIPAVIKSDKR</sequence>
<protein>
    <submittedName>
        <fullName evidence="1">Uncharacterized protein</fullName>
    </submittedName>
</protein>
<evidence type="ECO:0000313" key="1">
    <source>
        <dbReference type="EMBL" id="KAK3722344.1"/>
    </source>
</evidence>
<gene>
    <name evidence="1" type="ORF">RRG08_041947</name>
</gene>
<keyword evidence="2" id="KW-1185">Reference proteome</keyword>